<organism evidence="1 2">
    <name type="scientific">Campylobacter subantarcticus LMG 24374</name>
    <dbReference type="NCBI Taxonomy" id="1388751"/>
    <lineage>
        <taxon>Bacteria</taxon>
        <taxon>Pseudomonadati</taxon>
        <taxon>Campylobacterota</taxon>
        <taxon>Epsilonproteobacteria</taxon>
        <taxon>Campylobacterales</taxon>
        <taxon>Campylobacteraceae</taxon>
        <taxon>Campylobacter</taxon>
    </lineage>
</organism>
<accession>A0A0A8HCH1</accession>
<gene>
    <name evidence="1" type="ORF">CSUB8521_1543</name>
</gene>
<dbReference type="GO" id="GO:0005737">
    <property type="term" value="C:cytoplasm"/>
    <property type="evidence" value="ECO:0007669"/>
    <property type="project" value="TreeGrafter"/>
</dbReference>
<dbReference type="HOGENOM" id="CLU_043473_1_2_7"/>
<dbReference type="InterPro" id="IPR006357">
    <property type="entry name" value="HAD-SF_hydro_IIA"/>
</dbReference>
<dbReference type="InterPro" id="IPR036412">
    <property type="entry name" value="HAD-like_sf"/>
</dbReference>
<reference evidence="1 2" key="1">
    <citation type="journal article" date="2014" name="Genome Biol. Evol.">
        <title>Comparative Genomics of the Campylobacter lari Group.</title>
        <authorList>
            <person name="Miller W.G."/>
            <person name="Yee E."/>
            <person name="Chapman M.H."/>
            <person name="Smith T.P."/>
            <person name="Bono J.L."/>
            <person name="Huynh S."/>
            <person name="Parker C.T."/>
            <person name="Vandamme P."/>
            <person name="Luong K."/>
            <person name="Korlach J."/>
        </authorList>
    </citation>
    <scope>NUCLEOTIDE SEQUENCE [LARGE SCALE GENOMIC DNA]</scope>
    <source>
        <strain evidence="1 2">LMG 24374</strain>
    </source>
</reference>
<name>A0A0A8HCH1_9BACT</name>
<proteinExistence type="predicted"/>
<dbReference type="OrthoDB" id="5338687at2"/>
<dbReference type="Gene3D" id="3.40.50.1000">
    <property type="entry name" value="HAD superfamily/HAD-like"/>
    <property type="match status" value="2"/>
</dbReference>
<keyword evidence="1" id="KW-0378">Hydrolase</keyword>
<dbReference type="PANTHER" id="PTHR19288:SF46">
    <property type="entry name" value="HALOACID DEHALOGENASE-LIKE HYDROLASE DOMAIN-CONTAINING PROTEIN 2"/>
    <property type="match status" value="1"/>
</dbReference>
<dbReference type="PANTHER" id="PTHR19288">
    <property type="entry name" value="4-NITROPHENYLPHOSPHATASE-RELATED"/>
    <property type="match status" value="1"/>
</dbReference>
<dbReference type="RefSeq" id="WP_039664527.1">
    <property type="nucleotide sequence ID" value="NZ_CP007772.1"/>
</dbReference>
<dbReference type="Pfam" id="PF13344">
    <property type="entry name" value="Hydrolase_6"/>
    <property type="match status" value="1"/>
</dbReference>
<evidence type="ECO:0000313" key="1">
    <source>
        <dbReference type="EMBL" id="AJC91360.1"/>
    </source>
</evidence>
<evidence type="ECO:0000313" key="2">
    <source>
        <dbReference type="Proteomes" id="UP000031135"/>
    </source>
</evidence>
<dbReference type="Pfam" id="PF13242">
    <property type="entry name" value="Hydrolase_like"/>
    <property type="match status" value="1"/>
</dbReference>
<dbReference type="AlphaFoldDB" id="A0A0A8HCH1"/>
<protein>
    <submittedName>
        <fullName evidence="1">HAD-superfamily hydrolase, subfamily IIA</fullName>
    </submittedName>
</protein>
<dbReference type="SUPFAM" id="SSF56784">
    <property type="entry name" value="HAD-like"/>
    <property type="match status" value="1"/>
</dbReference>
<dbReference type="NCBIfam" id="TIGR01460">
    <property type="entry name" value="HAD-SF-IIA"/>
    <property type="match status" value="1"/>
</dbReference>
<dbReference type="KEGG" id="csm:CSUB8521_1543"/>
<dbReference type="InterPro" id="IPR023214">
    <property type="entry name" value="HAD_sf"/>
</dbReference>
<dbReference type="Proteomes" id="UP000031135">
    <property type="component" value="Chromosome"/>
</dbReference>
<dbReference type="GO" id="GO:0016791">
    <property type="term" value="F:phosphatase activity"/>
    <property type="evidence" value="ECO:0007669"/>
    <property type="project" value="TreeGrafter"/>
</dbReference>
<dbReference type="EMBL" id="CP007772">
    <property type="protein sequence ID" value="AJC91360.1"/>
    <property type="molecule type" value="Genomic_DNA"/>
</dbReference>
<sequence>MLFLDVQGTLISDCDKSPIYGALELIKSLNKEKIPYVIITNNTKKLDFLNYLQNLGFEINEKVYIDPFCVLKDYLKPCKIAAFGAKEFLDSLQELGYELDYKNPKTFLLASYDDFKFQDFANMIEYIKDGVQAIAMHEGSIYKKNSRLYPGVGSIMSMLKNACEFDYKVIGKPSKTFYESALNLLKQQDCNASFKNTLIISDDFKGDLLGAYELGIQTGLVLSGKISNTQGLDTTKLNFVYDSIKDYYISRFK</sequence>